<evidence type="ECO:0000256" key="7">
    <source>
        <dbReference type="ARBA" id="ARBA00023136"/>
    </source>
</evidence>
<evidence type="ECO:0000256" key="8">
    <source>
        <dbReference type="SAM" id="Phobius"/>
    </source>
</evidence>
<keyword evidence="6 8" id="KW-1133">Transmembrane helix</keyword>
<dbReference type="STRING" id="260552.Mag101_03125"/>
<dbReference type="eggNOG" id="COG2212">
    <property type="taxonomic scope" value="Bacteria"/>
</dbReference>
<evidence type="ECO:0000256" key="2">
    <source>
        <dbReference type="ARBA" id="ARBA00009212"/>
    </source>
</evidence>
<evidence type="ECO:0000313" key="9">
    <source>
        <dbReference type="EMBL" id="AQQ66742.1"/>
    </source>
</evidence>
<evidence type="ECO:0000313" key="10">
    <source>
        <dbReference type="Proteomes" id="UP000188219"/>
    </source>
</evidence>
<sequence>MLNATLIALLVVMSLALVRAIKGPSIHDRILAVNMFGTKTVLLIAVICFTLGKPEFLDIALVYALINFVSVIGVLRYFEFRNRNQTGTQNASEELASD</sequence>
<evidence type="ECO:0000256" key="6">
    <source>
        <dbReference type="ARBA" id="ARBA00022989"/>
    </source>
</evidence>
<dbReference type="InterPro" id="IPR007208">
    <property type="entry name" value="MrpF/PhaF-like"/>
</dbReference>
<evidence type="ECO:0000256" key="4">
    <source>
        <dbReference type="ARBA" id="ARBA00022475"/>
    </source>
</evidence>
<evidence type="ECO:0000256" key="5">
    <source>
        <dbReference type="ARBA" id="ARBA00022692"/>
    </source>
</evidence>
<organism evidence="9 10">
    <name type="scientific">Microbulbifer agarilyticus</name>
    <dbReference type="NCBI Taxonomy" id="260552"/>
    <lineage>
        <taxon>Bacteria</taxon>
        <taxon>Pseudomonadati</taxon>
        <taxon>Pseudomonadota</taxon>
        <taxon>Gammaproteobacteria</taxon>
        <taxon>Cellvibrionales</taxon>
        <taxon>Microbulbiferaceae</taxon>
        <taxon>Microbulbifer</taxon>
    </lineage>
</organism>
<feature type="transmembrane region" description="Helical" evidence="8">
    <location>
        <begin position="59"/>
        <end position="78"/>
    </location>
</feature>
<dbReference type="Proteomes" id="UP000188219">
    <property type="component" value="Chromosome"/>
</dbReference>
<dbReference type="KEGG" id="maga:Mag101_03125"/>
<dbReference type="RefSeq" id="WP_077400646.1">
    <property type="nucleotide sequence ID" value="NZ_CP019650.1"/>
</dbReference>
<comment type="similarity">
    <text evidence="2">Belongs to the CPA3 antiporters (TC 2.A.63) subunit F family.</text>
</comment>
<comment type="subcellular location">
    <subcellularLocation>
        <location evidence="1">Cell membrane</location>
        <topology evidence="1">Multi-pass membrane protein</topology>
    </subcellularLocation>
</comment>
<gene>
    <name evidence="9" type="ORF">Mag101_03125</name>
</gene>
<protein>
    <submittedName>
        <fullName evidence="9">PH regulation protein F</fullName>
    </submittedName>
</protein>
<dbReference type="EMBL" id="CP019650">
    <property type="protein sequence ID" value="AQQ66742.1"/>
    <property type="molecule type" value="Genomic_DNA"/>
</dbReference>
<evidence type="ECO:0000256" key="3">
    <source>
        <dbReference type="ARBA" id="ARBA00022448"/>
    </source>
</evidence>
<accession>A0A1Q2M3F7</accession>
<feature type="transmembrane region" description="Helical" evidence="8">
    <location>
        <begin position="30"/>
        <end position="52"/>
    </location>
</feature>
<dbReference type="OrthoDB" id="9800226at2"/>
<keyword evidence="4" id="KW-1003">Cell membrane</keyword>
<keyword evidence="10" id="KW-1185">Reference proteome</keyword>
<dbReference type="GO" id="GO:0015385">
    <property type="term" value="F:sodium:proton antiporter activity"/>
    <property type="evidence" value="ECO:0007669"/>
    <property type="project" value="TreeGrafter"/>
</dbReference>
<evidence type="ECO:0000256" key="1">
    <source>
        <dbReference type="ARBA" id="ARBA00004651"/>
    </source>
</evidence>
<keyword evidence="5 8" id="KW-0812">Transmembrane</keyword>
<name>A0A1Q2M3F7_9GAMM</name>
<dbReference type="PANTHER" id="PTHR34702:SF1">
    <property type="entry name" value="NA(+)_H(+) ANTIPORTER SUBUNIT F"/>
    <property type="match status" value="1"/>
</dbReference>
<dbReference type="GO" id="GO:0005886">
    <property type="term" value="C:plasma membrane"/>
    <property type="evidence" value="ECO:0007669"/>
    <property type="project" value="UniProtKB-SubCell"/>
</dbReference>
<proteinExistence type="inferred from homology"/>
<keyword evidence="7 8" id="KW-0472">Membrane</keyword>
<dbReference type="Pfam" id="PF04066">
    <property type="entry name" value="MrpF_PhaF"/>
    <property type="match status" value="1"/>
</dbReference>
<dbReference type="AlphaFoldDB" id="A0A1Q2M3F7"/>
<reference evidence="9" key="1">
    <citation type="submission" date="2017-02" db="EMBL/GenBank/DDBJ databases">
        <title>Genome of Microbulbifer agarilyticus GP101.</title>
        <authorList>
            <person name="Jung J."/>
            <person name="Bae S.S."/>
            <person name="Baek K."/>
        </authorList>
    </citation>
    <scope>NUCLEOTIDE SEQUENCE [LARGE SCALE GENOMIC DNA]</scope>
    <source>
        <strain evidence="9">GP101</strain>
    </source>
</reference>
<dbReference type="PANTHER" id="PTHR34702">
    <property type="entry name" value="NA(+)/H(+) ANTIPORTER SUBUNIT F1"/>
    <property type="match status" value="1"/>
</dbReference>
<keyword evidence="3" id="KW-0813">Transport</keyword>